<keyword evidence="3" id="KW-0472">Membrane</keyword>
<dbReference type="InterPro" id="IPR007891">
    <property type="entry name" value="CHASE3"/>
</dbReference>
<dbReference type="PANTHER" id="PTHR32089">
    <property type="entry name" value="METHYL-ACCEPTING CHEMOTAXIS PROTEIN MCPB"/>
    <property type="match status" value="1"/>
</dbReference>
<dbReference type="EMBL" id="AP019536">
    <property type="protein sequence ID" value="BBI99096.1"/>
    <property type="molecule type" value="Genomic_DNA"/>
</dbReference>
<dbReference type="InterPro" id="IPR004089">
    <property type="entry name" value="MCPsignal_dom"/>
</dbReference>
<dbReference type="KEGG" id="fku:FGKAn22_07890"/>
<evidence type="ECO:0000256" key="3">
    <source>
        <dbReference type="SAM" id="Phobius"/>
    </source>
</evidence>
<keyword evidence="1 2" id="KW-0807">Transducer</keyword>
<evidence type="ECO:0000313" key="6">
    <source>
        <dbReference type="Proteomes" id="UP001319121"/>
    </source>
</evidence>
<dbReference type="AlphaFoldDB" id="A0AAN1W006"/>
<keyword evidence="6" id="KW-1185">Reference proteome</keyword>
<evidence type="ECO:0000256" key="2">
    <source>
        <dbReference type="PROSITE-ProRule" id="PRU00284"/>
    </source>
</evidence>
<evidence type="ECO:0000313" key="5">
    <source>
        <dbReference type="EMBL" id="BBI99096.1"/>
    </source>
</evidence>
<dbReference type="SMART" id="SM00283">
    <property type="entry name" value="MA"/>
    <property type="match status" value="1"/>
</dbReference>
<dbReference type="PROSITE" id="PS50111">
    <property type="entry name" value="CHEMOTAXIS_TRANSDUC_2"/>
    <property type="match status" value="1"/>
</dbReference>
<dbReference type="Gene3D" id="1.10.287.950">
    <property type="entry name" value="Methyl-accepting chemotaxis protein"/>
    <property type="match status" value="1"/>
</dbReference>
<keyword evidence="3" id="KW-0812">Transmembrane</keyword>
<dbReference type="Proteomes" id="UP001319121">
    <property type="component" value="Chromosome"/>
</dbReference>
<dbReference type="RefSeq" id="WP_212786694.1">
    <property type="nucleotide sequence ID" value="NZ_AP019536.1"/>
</dbReference>
<feature type="transmembrane region" description="Helical" evidence="3">
    <location>
        <begin position="12"/>
        <end position="33"/>
    </location>
</feature>
<feature type="domain" description="Methyl-accepting transducer" evidence="4">
    <location>
        <begin position="214"/>
        <end position="450"/>
    </location>
</feature>
<gene>
    <name evidence="5" type="ORF">FGKAn22_07890</name>
</gene>
<sequence length="481" mass="51588">MFKNMKLRYRILLGYAVPLVLFLGVATLVYLGVEDLSGHSDLAQKTFKIVTLAKEAEIGVSVSMRATRGYLLTRDDKLLKVTETGNRQFTESIEILRTLVTESGQKAKVERAAQLQSDIADIEHRADSLMREGKSAAAIAMVTTGNPLFDDLQKTFDSFEKRENALLEERENERVATTDELIRTVVIGVALATLLSILIGLWMTERISTSIKEQINALTTSSTEIAATMTEHERTVGEQSAAITEVSATAEELGVSSRTSAQQSENTAALANQSLALTEEGIKLASRSYSGITEMKTKVGAVAEQILRLSEQAEQIGSIAKVVGELASETNMLALNAAVEAARAGEHGKGFAVVATEIRKLADQSKKSAERTNALVEEVQKATNSAVMATEEGSKTAEEVATISKQSGESFAGLAEVANKVYEGAQQVMLNSKQQSGALNQISEAMKNLSNGSKEIASGTAQAKIGVVKLNEVAQSLKVLV</sequence>
<organism evidence="5 6">
    <name type="scientific">Ferrigenium kumadai</name>
    <dbReference type="NCBI Taxonomy" id="1682490"/>
    <lineage>
        <taxon>Bacteria</taxon>
        <taxon>Pseudomonadati</taxon>
        <taxon>Pseudomonadota</taxon>
        <taxon>Betaproteobacteria</taxon>
        <taxon>Nitrosomonadales</taxon>
        <taxon>Gallionellaceae</taxon>
        <taxon>Ferrigenium</taxon>
    </lineage>
</organism>
<evidence type="ECO:0000256" key="1">
    <source>
        <dbReference type="ARBA" id="ARBA00023224"/>
    </source>
</evidence>
<name>A0AAN1W006_9PROT</name>
<feature type="transmembrane region" description="Helical" evidence="3">
    <location>
        <begin position="181"/>
        <end position="202"/>
    </location>
</feature>
<dbReference type="GO" id="GO:0007165">
    <property type="term" value="P:signal transduction"/>
    <property type="evidence" value="ECO:0007669"/>
    <property type="project" value="UniProtKB-KW"/>
</dbReference>
<evidence type="ECO:0000259" key="4">
    <source>
        <dbReference type="PROSITE" id="PS50111"/>
    </source>
</evidence>
<dbReference type="GO" id="GO:0016020">
    <property type="term" value="C:membrane"/>
    <property type="evidence" value="ECO:0007669"/>
    <property type="project" value="InterPro"/>
</dbReference>
<dbReference type="PANTHER" id="PTHR32089:SF112">
    <property type="entry name" value="LYSOZYME-LIKE PROTEIN-RELATED"/>
    <property type="match status" value="1"/>
</dbReference>
<accession>A0AAN1W006</accession>
<keyword evidence="3" id="KW-1133">Transmembrane helix</keyword>
<protein>
    <recommendedName>
        <fullName evidence="4">Methyl-accepting transducer domain-containing protein</fullName>
    </recommendedName>
</protein>
<dbReference type="Pfam" id="PF05227">
    <property type="entry name" value="CHASE3"/>
    <property type="match status" value="1"/>
</dbReference>
<dbReference type="Pfam" id="PF00015">
    <property type="entry name" value="MCPsignal"/>
    <property type="match status" value="1"/>
</dbReference>
<dbReference type="SUPFAM" id="SSF58104">
    <property type="entry name" value="Methyl-accepting chemotaxis protein (MCP) signaling domain"/>
    <property type="match status" value="1"/>
</dbReference>
<reference evidence="5 6" key="1">
    <citation type="submission" date="2019-03" db="EMBL/GenBank/DDBJ databases">
        <title>Complete genome sequence of Ferrigenium kumadai strain An22, a microaerophilic iron-oxidizing bacterium isolated from a paddy field soil.</title>
        <authorList>
            <person name="Watanabe T."/>
            <person name="Asakawa S."/>
        </authorList>
    </citation>
    <scope>NUCLEOTIDE SEQUENCE [LARGE SCALE GENOMIC DNA]</scope>
    <source>
        <strain evidence="5 6">An22</strain>
    </source>
</reference>
<proteinExistence type="predicted"/>